<protein>
    <recommendedName>
        <fullName evidence="1">DUF4015 domain-containing protein</fullName>
    </recommendedName>
</protein>
<gene>
    <name evidence="2" type="ORF">A3H38_01755</name>
</gene>
<dbReference type="Pfam" id="PF13200">
    <property type="entry name" value="DUF4015"/>
    <property type="match status" value="1"/>
</dbReference>
<dbReference type="Gene3D" id="3.20.20.80">
    <property type="entry name" value="Glycosidases"/>
    <property type="match status" value="1"/>
</dbReference>
<organism evidence="2 3">
    <name type="scientific">candidate division WOR-1 bacterium RIFCSPLOWO2_02_FULL_46_20</name>
    <dbReference type="NCBI Taxonomy" id="1802567"/>
    <lineage>
        <taxon>Bacteria</taxon>
        <taxon>Bacillati</taxon>
        <taxon>Saganbacteria</taxon>
    </lineage>
</organism>
<evidence type="ECO:0000259" key="1">
    <source>
        <dbReference type="Pfam" id="PF13200"/>
    </source>
</evidence>
<sequence length="379" mass="42423">MVRNLTIIAMALVLAGLIFFALSFVSQQAVEEILPKAKRTSNRGLYITAWTAQTPSRLSYIKKQARAAGLNTIVVDAKALLSKPVLEVVKTKKLTNQAKFGPNEWLAKLTKEFHEDGFIVTVRLVVFKDDHLVIARPDLGVKIEGGGLYRDLKWGRWADPYSDEVRLYNELIAEIAALSGVDEVQFDYIRFPAERSSHKAIYPLKKEGVSKVDVINMFLAGVQKRLKKYNVSIAVDIFGVTAWQSKNDIENIGQDLKKMAKYIDVLSPMFYPSHFHAGYDGFANPGSHPYYFVAKGVEKTKQILSGEVVAVVPWIQGFNLRSPNFGTNYILEQVKACKDESAEGYLIWNASNKYEITFSALKGKGVTATEDKATVTREE</sequence>
<dbReference type="EMBL" id="METP01000031">
    <property type="protein sequence ID" value="OGC05953.1"/>
    <property type="molecule type" value="Genomic_DNA"/>
</dbReference>
<evidence type="ECO:0000313" key="2">
    <source>
        <dbReference type="EMBL" id="OGC05953.1"/>
    </source>
</evidence>
<evidence type="ECO:0000313" key="3">
    <source>
        <dbReference type="Proteomes" id="UP000176938"/>
    </source>
</evidence>
<dbReference type="Proteomes" id="UP000176938">
    <property type="component" value="Unassembled WGS sequence"/>
</dbReference>
<proteinExistence type="predicted"/>
<name>A0A1F4REP6_UNCSA</name>
<accession>A0A1F4REP6</accession>
<dbReference type="SUPFAM" id="SSF51445">
    <property type="entry name" value="(Trans)glycosidases"/>
    <property type="match status" value="1"/>
</dbReference>
<feature type="domain" description="DUF4015" evidence="1">
    <location>
        <begin position="44"/>
        <end position="354"/>
    </location>
</feature>
<comment type="caution">
    <text evidence="2">The sequence shown here is derived from an EMBL/GenBank/DDBJ whole genome shotgun (WGS) entry which is preliminary data.</text>
</comment>
<dbReference type="PROSITE" id="PS00430">
    <property type="entry name" value="TONB_DEPENDENT_REC_1"/>
    <property type="match status" value="1"/>
</dbReference>
<dbReference type="AlphaFoldDB" id="A0A1F4REP6"/>
<dbReference type="InterPro" id="IPR010916">
    <property type="entry name" value="TonB_box_CS"/>
</dbReference>
<reference evidence="2 3" key="1">
    <citation type="journal article" date="2016" name="Nat. Commun.">
        <title>Thousands of microbial genomes shed light on interconnected biogeochemical processes in an aquifer system.</title>
        <authorList>
            <person name="Anantharaman K."/>
            <person name="Brown C.T."/>
            <person name="Hug L.A."/>
            <person name="Sharon I."/>
            <person name="Castelle C.J."/>
            <person name="Probst A.J."/>
            <person name="Thomas B.C."/>
            <person name="Singh A."/>
            <person name="Wilkins M.J."/>
            <person name="Karaoz U."/>
            <person name="Brodie E.L."/>
            <person name="Williams K.H."/>
            <person name="Hubbard S.S."/>
            <person name="Banfield J.F."/>
        </authorList>
    </citation>
    <scope>NUCLEOTIDE SEQUENCE [LARGE SCALE GENOMIC DNA]</scope>
</reference>
<dbReference type="InterPro" id="IPR025275">
    <property type="entry name" value="DUF4015"/>
</dbReference>
<dbReference type="InterPro" id="IPR017853">
    <property type="entry name" value="GH"/>
</dbReference>